<reference evidence="1" key="1">
    <citation type="submission" date="2021-04" db="EMBL/GenBank/DDBJ databases">
        <title>Genome based classification of Actinospica acidithermotolerans sp. nov., an actinobacterium isolated from an Indonesian hot spring.</title>
        <authorList>
            <person name="Kusuma A.B."/>
            <person name="Putra K.E."/>
            <person name="Nafisah S."/>
            <person name="Loh J."/>
            <person name="Nouioui I."/>
            <person name="Goodfellow M."/>
        </authorList>
    </citation>
    <scope>NUCLEOTIDE SEQUENCE</scope>
    <source>
        <strain evidence="1">CSCA 57</strain>
    </source>
</reference>
<accession>A0A941EYX3</accession>
<dbReference type="EMBL" id="JAGSOG010000595">
    <property type="protein sequence ID" value="MBR7839751.1"/>
    <property type="molecule type" value="Genomic_DNA"/>
</dbReference>
<name>A0A941EYX3_9ACTN</name>
<comment type="caution">
    <text evidence="1">The sequence shown here is derived from an EMBL/GenBank/DDBJ whole genome shotgun (WGS) entry which is preliminary data.</text>
</comment>
<proteinExistence type="predicted"/>
<evidence type="ECO:0000313" key="1">
    <source>
        <dbReference type="EMBL" id="MBR7839751.1"/>
    </source>
</evidence>
<dbReference type="AlphaFoldDB" id="A0A941EYX3"/>
<gene>
    <name evidence="1" type="ORF">KDL01_41280</name>
</gene>
<sequence>MTDAQVVGWIAARRAELDVLEDSLARQLAEVRAERDELAVAEKVWARAEAAVAGDAAPVAAGALVGGRSVLLIPHRSPGMGEDALPPEYRKIMGILRATGGPVMAKAVGEKLGIDVKSPGKVEPLRGKLSKLAERGWARKLADGRFQITL</sequence>
<organism evidence="1 2">
    <name type="scientific">Actinospica durhamensis</name>
    <dbReference type="NCBI Taxonomy" id="1508375"/>
    <lineage>
        <taxon>Bacteria</taxon>
        <taxon>Bacillati</taxon>
        <taxon>Actinomycetota</taxon>
        <taxon>Actinomycetes</taxon>
        <taxon>Catenulisporales</taxon>
        <taxon>Actinospicaceae</taxon>
        <taxon>Actinospica</taxon>
    </lineage>
</organism>
<dbReference type="RefSeq" id="WP_212534166.1">
    <property type="nucleotide sequence ID" value="NZ_JAGSOG010000595.1"/>
</dbReference>
<protein>
    <submittedName>
        <fullName evidence="1">Uncharacterized protein</fullName>
    </submittedName>
</protein>
<dbReference type="Proteomes" id="UP000675781">
    <property type="component" value="Unassembled WGS sequence"/>
</dbReference>
<keyword evidence="2" id="KW-1185">Reference proteome</keyword>
<evidence type="ECO:0000313" key="2">
    <source>
        <dbReference type="Proteomes" id="UP000675781"/>
    </source>
</evidence>